<feature type="compositionally biased region" description="Basic and acidic residues" evidence="8">
    <location>
        <begin position="802"/>
        <end position="826"/>
    </location>
</feature>
<feature type="compositionally biased region" description="Polar residues" evidence="8">
    <location>
        <begin position="749"/>
        <end position="763"/>
    </location>
</feature>
<keyword evidence="6" id="KW-0206">Cytoskeleton</keyword>
<proteinExistence type="inferred from homology"/>
<feature type="compositionally biased region" description="Polar residues" evidence="8">
    <location>
        <begin position="634"/>
        <end position="651"/>
    </location>
</feature>
<feature type="region of interest" description="Disordered" evidence="8">
    <location>
        <begin position="596"/>
        <end position="1092"/>
    </location>
</feature>
<dbReference type="InterPro" id="IPR007707">
    <property type="entry name" value="TACC_C"/>
</dbReference>
<gene>
    <name evidence="10" type="ORF">CDAUBV1_LOCUS1650</name>
</gene>
<reference evidence="10" key="1">
    <citation type="submission" date="2024-06" db="EMBL/GenBank/DDBJ databases">
        <authorList>
            <person name="Liu X."/>
            <person name="Lenzi L."/>
            <person name="Haldenby T S."/>
            <person name="Uol C."/>
        </authorList>
    </citation>
    <scope>NUCLEOTIDE SEQUENCE</scope>
</reference>
<feature type="compositionally biased region" description="Low complexity" evidence="8">
    <location>
        <begin position="130"/>
        <end position="142"/>
    </location>
</feature>
<name>A0AAV2T1L5_CALDB</name>
<evidence type="ECO:0000259" key="9">
    <source>
        <dbReference type="Pfam" id="PF05010"/>
    </source>
</evidence>
<comment type="subcellular location">
    <subcellularLocation>
        <location evidence="1">Cytoplasm</location>
        <location evidence="1">Cytoskeleton</location>
    </subcellularLocation>
</comment>
<keyword evidence="3" id="KW-0963">Cytoplasm</keyword>
<dbReference type="Gene3D" id="1.20.5.1700">
    <property type="match status" value="1"/>
</dbReference>
<feature type="domain" description="Transforming acidic coiled-coil-containing protein C-terminal" evidence="9">
    <location>
        <begin position="1226"/>
        <end position="1408"/>
    </location>
</feature>
<feature type="compositionally biased region" description="Basic and acidic residues" evidence="8">
    <location>
        <begin position="897"/>
        <end position="906"/>
    </location>
</feature>
<keyword evidence="4" id="KW-0597">Phosphoprotein</keyword>
<evidence type="ECO:0000256" key="8">
    <source>
        <dbReference type="SAM" id="MobiDB-lite"/>
    </source>
</evidence>
<dbReference type="Proteomes" id="UP001497525">
    <property type="component" value="Unassembled WGS sequence"/>
</dbReference>
<accession>A0AAV2T1L5</accession>
<feature type="compositionally biased region" description="Basic and acidic residues" evidence="8">
    <location>
        <begin position="976"/>
        <end position="988"/>
    </location>
</feature>
<dbReference type="FunFam" id="1.20.5.1700:FF:000001">
    <property type="entry name" value="Transforming acidic coiled-coil-containing protein 1 isoform 2"/>
    <property type="match status" value="1"/>
</dbReference>
<dbReference type="GO" id="GO:0007052">
    <property type="term" value="P:mitotic spindle organization"/>
    <property type="evidence" value="ECO:0007669"/>
    <property type="project" value="InterPro"/>
</dbReference>
<feature type="compositionally biased region" description="Polar residues" evidence="8">
    <location>
        <begin position="1019"/>
        <end position="1030"/>
    </location>
</feature>
<evidence type="ECO:0000256" key="1">
    <source>
        <dbReference type="ARBA" id="ARBA00004245"/>
    </source>
</evidence>
<evidence type="ECO:0000256" key="3">
    <source>
        <dbReference type="ARBA" id="ARBA00022490"/>
    </source>
</evidence>
<feature type="compositionally biased region" description="Polar residues" evidence="8">
    <location>
        <begin position="78"/>
        <end position="99"/>
    </location>
</feature>
<comment type="caution">
    <text evidence="10">The sequence shown here is derived from an EMBL/GenBank/DDBJ whole genome shotgun (WGS) entry which is preliminary data.</text>
</comment>
<dbReference type="GO" id="GO:0005737">
    <property type="term" value="C:cytoplasm"/>
    <property type="evidence" value="ECO:0007669"/>
    <property type="project" value="TreeGrafter"/>
</dbReference>
<feature type="region of interest" description="Disordered" evidence="8">
    <location>
        <begin position="1158"/>
        <end position="1225"/>
    </location>
</feature>
<feature type="compositionally biased region" description="Polar residues" evidence="8">
    <location>
        <begin position="474"/>
        <end position="487"/>
    </location>
</feature>
<evidence type="ECO:0000256" key="5">
    <source>
        <dbReference type="ARBA" id="ARBA00023054"/>
    </source>
</evidence>
<feature type="coiled-coil region" evidence="7">
    <location>
        <begin position="1278"/>
        <end position="1411"/>
    </location>
</feature>
<feature type="compositionally biased region" description="Polar residues" evidence="8">
    <location>
        <begin position="1045"/>
        <end position="1055"/>
    </location>
</feature>
<sequence length="1416" mass="153495">MGSNESSEENGMNTTKPTESSATALASVETTVANPPTSVKGEERTGEERTGEERTATPQRTQGEQNAETKLPCLPPNKENNPVGCNTVADISTPQTPQKFANIKPEQPSAKSTGSSLNQTKDVKLAAETVVPPVNPSVSGNVTLPGSKEVNRIPFGNGKPTSSPAASAVGSNQIGEQSKTQPTETNRLGPSGQKNTDSTPVNSTSVVPSSLPKQEAGPRTVVKTEVKRPDSSNVKDSLSQKQGAGSPVKSKDQKTKTGSLPGESKQPWRRGQINSYNRLHSKKVDSQDGTVTWSSTFRKWPLKLIKWEGLTWMAEDFVIAVPIRRTVKKERKPCIYRQVSSVTPSQSPAKLPTIGTKPSVLSPGSAAKSPEATSQVAKTYSAAGKLDGTRAEPPQDLENGSENNGKYVPAEGPHSSAESDKPKAQSPAERPLSAGPNWNEINWEEINESMNPFVHGNKIPLKSAGNCPPPMLGKSNSQAKIQMNPQPNLGDVINKPEDIQPDKNTSSATNTIPEQNLLRKSNSPSGSGTVTRETKILNSCDQAGLKQNLPSGRETSEQKKGMSDFNPLNNTSDREDRPVSAGIDWTKINWDEVGEDFNPFEKFNGHPPRLPKTGEGSDENSEQGTGIREEEKSPTPTSNPVNNSETGTASKPSKKMHPPDPIAVPVRTHDKPDHRKNTHPEDSRTPINHPQATQPNGEPDKNSLKTSDEKRGNVDERPLSKGIDWSEINWDEIDENFNPFGKADGIVNQPKSAVKTQPTSRTSGPVALSSPKDNKQIPSDGKLLPSNTSLDKKNKAIAKSSAVDKKSPSKLDGKAPSTDDGKEDVPVKAVIPTRNSDSKHETVQRQRSRSDIPVGGTGAYAINWDEIDETSDPFGGKLPSAAKKKVSETSGMNVAKSTDRADKDNNELTGGSNKQMDGHSDQLNTTEPKSNKQTEATKSSASPVSVPSQSATKSQINERQTTEAGSEEAKTCTAEKSGEKVKTMEERPLNSGGYNINWDEIDEMSNPFGKNAPLKPKTQLRSPPKVNSSGDGPGPKALDGELNSRGGNQASANLTDENEELGNSKPESECNHEETPTDLPGLAPSSGPPAPEELAQRIEQNLTPAGSSYWGGVWEQMMEIIRRLLQTVIKQLVVTDETPVTYLASAERTAIFLAAASDHKEGPESDEQDEMTGSVLNPLPPSNRDTSDQVPTLGRVDSSTRPASPAHPTTLARPSMDVGNVANGHSSPEAEIAALKKERDELRTTVDEMRRCIAEYDRSLQHLVEEKSQNQVQVNVSVADLITERDQAVEEVATIEKAFGDLHRRFEKSKQIIEGYKQNEETLKKSIEEYKQLLQRQETKYLALKKLAEEKLLKATQDTENAKQEFESQAARLQAALRLAELQTKSLESQLEQKTRENEELTKICDELLSKYGSST</sequence>
<feature type="compositionally biased region" description="Low complexity" evidence="8">
    <location>
        <begin position="196"/>
        <end position="212"/>
    </location>
</feature>
<feature type="region of interest" description="Disordered" evidence="8">
    <location>
        <begin position="1"/>
        <end position="290"/>
    </location>
</feature>
<feature type="compositionally biased region" description="Polar residues" evidence="8">
    <location>
        <begin position="952"/>
        <end position="964"/>
    </location>
</feature>
<feature type="compositionally biased region" description="Polar residues" evidence="8">
    <location>
        <begin position="159"/>
        <end position="195"/>
    </location>
</feature>
<dbReference type="PANTHER" id="PTHR13924">
    <property type="entry name" value="TRANSFORMING ACIDIC COILED-COIL CONTAINING PROTEIN 1/2"/>
    <property type="match status" value="1"/>
</dbReference>
<feature type="compositionally biased region" description="Basic and acidic residues" evidence="8">
    <location>
        <begin position="667"/>
        <end position="684"/>
    </location>
</feature>
<feature type="region of interest" description="Disordered" evidence="8">
    <location>
        <begin position="461"/>
        <end position="584"/>
    </location>
</feature>
<protein>
    <recommendedName>
        <fullName evidence="9">Transforming acidic coiled-coil-containing protein C-terminal domain-containing protein</fullName>
    </recommendedName>
</protein>
<evidence type="ECO:0000313" key="11">
    <source>
        <dbReference type="Proteomes" id="UP001497525"/>
    </source>
</evidence>
<dbReference type="PANTHER" id="PTHR13924:SF10">
    <property type="entry name" value="TRANSFORMING ACIDIC COILED-COIL PROTEIN, ISOFORM K"/>
    <property type="match status" value="1"/>
</dbReference>
<dbReference type="InterPro" id="IPR039915">
    <property type="entry name" value="TACC"/>
</dbReference>
<dbReference type="GO" id="GO:0005856">
    <property type="term" value="C:cytoskeleton"/>
    <property type="evidence" value="ECO:0007669"/>
    <property type="project" value="UniProtKB-SubCell"/>
</dbReference>
<feature type="compositionally biased region" description="Polar residues" evidence="8">
    <location>
        <begin position="502"/>
        <end position="541"/>
    </location>
</feature>
<feature type="compositionally biased region" description="Polar residues" evidence="8">
    <location>
        <begin position="109"/>
        <end position="120"/>
    </location>
</feature>
<comment type="similarity">
    <text evidence="2">Belongs to the TACC family.</text>
</comment>
<feature type="compositionally biased region" description="Polar residues" evidence="8">
    <location>
        <begin position="339"/>
        <end position="348"/>
    </location>
</feature>
<feature type="compositionally biased region" description="Polar residues" evidence="8">
    <location>
        <begin position="231"/>
        <end position="243"/>
    </location>
</feature>
<feature type="compositionally biased region" description="Basic and acidic residues" evidence="8">
    <location>
        <begin position="1066"/>
        <end position="1075"/>
    </location>
</feature>
<feature type="compositionally biased region" description="Basic and acidic residues" evidence="8">
    <location>
        <begin position="40"/>
        <end position="55"/>
    </location>
</feature>
<feature type="compositionally biased region" description="Basic and acidic residues" evidence="8">
    <location>
        <begin position="836"/>
        <end position="850"/>
    </location>
</feature>
<organism evidence="10 11">
    <name type="scientific">Calicophoron daubneyi</name>
    <name type="common">Rumen fluke</name>
    <name type="synonym">Paramphistomum daubneyi</name>
    <dbReference type="NCBI Taxonomy" id="300641"/>
    <lineage>
        <taxon>Eukaryota</taxon>
        <taxon>Metazoa</taxon>
        <taxon>Spiralia</taxon>
        <taxon>Lophotrochozoa</taxon>
        <taxon>Platyhelminthes</taxon>
        <taxon>Trematoda</taxon>
        <taxon>Digenea</taxon>
        <taxon>Plagiorchiida</taxon>
        <taxon>Pronocephalata</taxon>
        <taxon>Paramphistomoidea</taxon>
        <taxon>Paramphistomidae</taxon>
        <taxon>Calicophoron</taxon>
    </lineage>
</organism>
<keyword evidence="5 7" id="KW-0175">Coiled coil</keyword>
<feature type="region of interest" description="Disordered" evidence="8">
    <location>
        <begin position="339"/>
        <end position="437"/>
    </location>
</feature>
<feature type="compositionally biased region" description="Basic and acidic residues" evidence="8">
    <location>
        <begin position="698"/>
        <end position="719"/>
    </location>
</feature>
<feature type="compositionally biased region" description="Polar residues" evidence="8">
    <location>
        <begin position="1"/>
        <end position="37"/>
    </location>
</feature>
<evidence type="ECO:0000256" key="4">
    <source>
        <dbReference type="ARBA" id="ARBA00022553"/>
    </source>
</evidence>
<evidence type="ECO:0000256" key="6">
    <source>
        <dbReference type="ARBA" id="ARBA00023212"/>
    </source>
</evidence>
<dbReference type="EMBL" id="CAXLJL010000058">
    <property type="protein sequence ID" value="CAL5130226.1"/>
    <property type="molecule type" value="Genomic_DNA"/>
</dbReference>
<evidence type="ECO:0000256" key="2">
    <source>
        <dbReference type="ARBA" id="ARBA00009423"/>
    </source>
</evidence>
<feature type="compositionally biased region" description="Polar residues" evidence="8">
    <location>
        <begin position="56"/>
        <end position="68"/>
    </location>
</feature>
<feature type="compositionally biased region" description="Polar residues" evidence="8">
    <location>
        <begin position="907"/>
        <end position="938"/>
    </location>
</feature>
<evidence type="ECO:0000313" key="10">
    <source>
        <dbReference type="EMBL" id="CAL5130226.1"/>
    </source>
</evidence>
<dbReference type="Pfam" id="PF05010">
    <property type="entry name" value="TACC_C"/>
    <property type="match status" value="1"/>
</dbReference>
<feature type="compositionally biased region" description="Polar residues" evidence="8">
    <location>
        <begin position="685"/>
        <end position="696"/>
    </location>
</feature>
<evidence type="ECO:0000256" key="7">
    <source>
        <dbReference type="SAM" id="Coils"/>
    </source>
</evidence>
<feature type="compositionally biased region" description="Low complexity" evidence="8">
    <location>
        <begin position="939"/>
        <end position="951"/>
    </location>
</feature>